<organism evidence="2 3">
    <name type="scientific">Elasticomyces elasticus</name>
    <dbReference type="NCBI Taxonomy" id="574655"/>
    <lineage>
        <taxon>Eukaryota</taxon>
        <taxon>Fungi</taxon>
        <taxon>Dikarya</taxon>
        <taxon>Ascomycota</taxon>
        <taxon>Pezizomycotina</taxon>
        <taxon>Dothideomycetes</taxon>
        <taxon>Dothideomycetidae</taxon>
        <taxon>Mycosphaerellales</taxon>
        <taxon>Teratosphaeriaceae</taxon>
        <taxon>Elasticomyces</taxon>
    </lineage>
</organism>
<evidence type="ECO:0000313" key="2">
    <source>
        <dbReference type="EMBL" id="KAK5700860.1"/>
    </source>
</evidence>
<feature type="region of interest" description="Disordered" evidence="1">
    <location>
        <begin position="488"/>
        <end position="514"/>
    </location>
</feature>
<evidence type="ECO:0000256" key="1">
    <source>
        <dbReference type="SAM" id="MobiDB-lite"/>
    </source>
</evidence>
<dbReference type="EMBL" id="JAVRQU010000007">
    <property type="protein sequence ID" value="KAK5700860.1"/>
    <property type="molecule type" value="Genomic_DNA"/>
</dbReference>
<dbReference type="SUPFAM" id="SSF50978">
    <property type="entry name" value="WD40 repeat-like"/>
    <property type="match status" value="1"/>
</dbReference>
<proteinExistence type="predicted"/>
<gene>
    <name evidence="2" type="ORF">LTR97_005377</name>
</gene>
<feature type="region of interest" description="Disordered" evidence="1">
    <location>
        <begin position="362"/>
        <end position="391"/>
    </location>
</feature>
<dbReference type="InterPro" id="IPR036322">
    <property type="entry name" value="WD40_repeat_dom_sf"/>
</dbReference>
<feature type="compositionally biased region" description="Acidic residues" evidence="1">
    <location>
        <begin position="1025"/>
        <end position="1034"/>
    </location>
</feature>
<dbReference type="GO" id="GO:0005737">
    <property type="term" value="C:cytoplasm"/>
    <property type="evidence" value="ECO:0007669"/>
    <property type="project" value="TreeGrafter"/>
</dbReference>
<feature type="compositionally biased region" description="Polar residues" evidence="1">
    <location>
        <begin position="8"/>
        <end position="21"/>
    </location>
</feature>
<name>A0AAN8A2V5_9PEZI</name>
<dbReference type="Proteomes" id="UP001310594">
    <property type="component" value="Unassembled WGS sequence"/>
</dbReference>
<feature type="compositionally biased region" description="Basic residues" evidence="1">
    <location>
        <begin position="29"/>
        <end position="42"/>
    </location>
</feature>
<feature type="compositionally biased region" description="Basic residues" evidence="1">
    <location>
        <begin position="1004"/>
        <end position="1013"/>
    </location>
</feature>
<feature type="compositionally biased region" description="Polar residues" evidence="1">
    <location>
        <begin position="61"/>
        <end position="71"/>
    </location>
</feature>
<reference evidence="2" key="1">
    <citation type="submission" date="2023-08" db="EMBL/GenBank/DDBJ databases">
        <title>Black Yeasts Isolated from many extreme environments.</title>
        <authorList>
            <person name="Coleine C."/>
            <person name="Stajich J.E."/>
            <person name="Selbmann L."/>
        </authorList>
    </citation>
    <scope>NUCLEOTIDE SEQUENCE</scope>
    <source>
        <strain evidence="2">CCFEE 5810</strain>
    </source>
</reference>
<dbReference type="GO" id="GO:0006914">
    <property type="term" value="P:autophagy"/>
    <property type="evidence" value="ECO:0007669"/>
    <property type="project" value="InterPro"/>
</dbReference>
<dbReference type="AlphaFoldDB" id="A0AAN8A2V5"/>
<feature type="compositionally biased region" description="Basic and acidic residues" evidence="1">
    <location>
        <begin position="994"/>
        <end position="1003"/>
    </location>
</feature>
<protein>
    <submittedName>
        <fullName evidence="2">Uncharacterized protein</fullName>
    </submittedName>
</protein>
<feature type="region of interest" description="Disordered" evidence="1">
    <location>
        <begin position="979"/>
        <end position="1034"/>
    </location>
</feature>
<dbReference type="PANTHER" id="PTHR13268:SF0">
    <property type="entry name" value="BCAS3 MICROTUBULE ASSOCIATED CELL MIGRATION FACTOR"/>
    <property type="match status" value="1"/>
</dbReference>
<feature type="region of interest" description="Disordered" evidence="1">
    <location>
        <begin position="1"/>
        <end position="80"/>
    </location>
</feature>
<dbReference type="PANTHER" id="PTHR13268">
    <property type="entry name" value="BREAST CARCINOMA AMPLIFIED SEQUENCE 3"/>
    <property type="match status" value="1"/>
</dbReference>
<comment type="caution">
    <text evidence="2">The sequence shown here is derived from an EMBL/GenBank/DDBJ whole genome shotgun (WGS) entry which is preliminary data.</text>
</comment>
<sequence>MPAVNDNEALSSDNTPPQSDLPTWFPQPTKKKGKKKKQHVRPYHLYDDDDEEATPYIEPVTASTPPVSNGNGVKLDEPEPSQDLVDIAVDDEPWEDNTAIAEELLTPPAPSPKPAVAKPAAPLTISPPYRPATLHKPAPPYPTHRANSVATRRDSLARRPFDPPPPHLPQNHFYALPDLNLNLGLAPHKSETSKPAGSEGYCCRFDSFSSSGDAASARRAKDALLVGSEGGLEVYRVLHDKMEVCGRLEGLRGKVVDAKILPWTRVEGGGVGGLRPLVAVVVHGAVVDSGEGGMWQTSVEIYSLQTQGLVGTLYKSSTVKMEQPVVGHLSLPPRPVGDLSLDAEGRFIVLSSGKSGEVFVFTSDAQDGKTRSDTRPASSDGSPHDTDAPSRVPLMSLSARWLAIVPPYTSPGSSIQGSPLTSDSHPPPYGLGTHAAPSQPPLTCEVAGIDEEGTLSWLSRRAAQGLVTASQKGYEMGVAGWKELTHPAPPSMSSHQRSGSMEFPPTNAPAEDPRRLEREPAIVSTIDLKRLVDAHEAGVKGAPAALATWALGEGCNFLSFSPDGLRMLTSSGKGEVSSLWDLAHVAHGSMKVVEGLEGGPHVKLVQRIERSSPSVVVECAWGKEGEWVALLTGRGTVHLHEVPAMVAGRGKRKRRATFTVPLAVPAEKAEASVSLSHEVSPPSTGIFGGLRSWSRGVSSQVTAAKTAYAIPTTFAGFRESAKGVGAAGQRAVVRGVREGFSAAKGGLGDAWHAEDNKIRVKGMADGGGAKIGCVRWVQRQGEVGVCVVFGGKVDLWMVERVVRVRGGERVWGLKRERRVREFALPRISVGREGGCGKEGVHGFWSLRSAVSGDGRLGKVVNVNGGGGEVNEVETNPPYCPFHVDSRVNIYAFDDSGYASQVDVLGRGVNEDAMMGFKTRGHGVGEEAWLFGGVLPASTKLNERSQEDRHITHQVPANGLDDEEIVDGDVVQEDMVESRMTVQRGESEWGGQRHQQQEIRVESRRSRKGKKKGRGMGNEGGFDLMGDVDDDDALT</sequence>
<evidence type="ECO:0000313" key="3">
    <source>
        <dbReference type="Proteomes" id="UP001310594"/>
    </source>
</evidence>
<dbReference type="InterPro" id="IPR045142">
    <property type="entry name" value="BCAS3-like"/>
</dbReference>
<dbReference type="GO" id="GO:0042594">
    <property type="term" value="P:response to starvation"/>
    <property type="evidence" value="ECO:0007669"/>
    <property type="project" value="TreeGrafter"/>
</dbReference>
<accession>A0AAN8A2V5</accession>